<gene>
    <name evidence="1" type="ORF">BRO54_1083</name>
</gene>
<sequence>MAEKRQRVAAAWSWAETENLTRFWFTSGTNPIGKPAWSGLVFSK</sequence>
<comment type="caution">
    <text evidence="1">The sequence shown here is derived from an EMBL/GenBank/DDBJ whole genome shotgun (WGS) entry which is preliminary data.</text>
</comment>
<reference evidence="1 2" key="1">
    <citation type="submission" date="2016-11" db="EMBL/GenBank/DDBJ databases">
        <authorList>
            <person name="Kadnikov V."/>
            <person name="Nazina T."/>
        </authorList>
    </citation>
    <scope>NUCLEOTIDE SEQUENCE [LARGE SCALE GENOMIC DNA]</scope>
    <source>
        <strain evidence="1 2">1017</strain>
    </source>
</reference>
<accession>A0A1Q5T4X9</accession>
<protein>
    <submittedName>
        <fullName evidence="1">Uncharacterized protein</fullName>
    </submittedName>
</protein>
<proteinExistence type="predicted"/>
<dbReference type="EMBL" id="MQMG01000009">
    <property type="protein sequence ID" value="OKO95278.1"/>
    <property type="molecule type" value="Genomic_DNA"/>
</dbReference>
<dbReference type="Proteomes" id="UP000186030">
    <property type="component" value="Unassembled WGS sequence"/>
</dbReference>
<name>A0A1Q5T4X9_9BACL</name>
<organism evidence="1 2">
    <name type="scientific">Geobacillus proteiniphilus</name>
    <dbReference type="NCBI Taxonomy" id="860353"/>
    <lineage>
        <taxon>Bacteria</taxon>
        <taxon>Bacillati</taxon>
        <taxon>Bacillota</taxon>
        <taxon>Bacilli</taxon>
        <taxon>Bacillales</taxon>
        <taxon>Anoxybacillaceae</taxon>
        <taxon>Geobacillus</taxon>
    </lineage>
</organism>
<evidence type="ECO:0000313" key="2">
    <source>
        <dbReference type="Proteomes" id="UP000186030"/>
    </source>
</evidence>
<reference evidence="2" key="2">
    <citation type="submission" date="2017-01" db="EMBL/GenBank/DDBJ databases">
        <title>Genome sequencing and annotation of Geobacillus sp. 1017, a Hydrocarbon-Oxidizing Thermophilic Bacterium Isolated from a Heavy Oil Reservoir (China).</title>
        <authorList>
            <person name="Kadnikov V.V."/>
            <person name="Mardanov A.V."/>
            <person name="Poltaraus A.B."/>
            <person name="Sokolova D.S."/>
            <person name="Semenova E.M."/>
            <person name="Ravin N.V."/>
            <person name="Tourova T.P."/>
            <person name="Nazina T.N."/>
        </authorList>
    </citation>
    <scope>NUCLEOTIDE SEQUENCE [LARGE SCALE GENOMIC DNA]</scope>
    <source>
        <strain evidence="2">1017</strain>
    </source>
</reference>
<evidence type="ECO:0000313" key="1">
    <source>
        <dbReference type="EMBL" id="OKO95278.1"/>
    </source>
</evidence>
<dbReference type="AlphaFoldDB" id="A0A1Q5T4X9"/>